<dbReference type="Pfam" id="PF00582">
    <property type="entry name" value="Usp"/>
    <property type="match status" value="1"/>
</dbReference>
<organism evidence="4 5">
    <name type="scientific">Tenacibaculum geojense</name>
    <dbReference type="NCBI Taxonomy" id="915352"/>
    <lineage>
        <taxon>Bacteria</taxon>
        <taxon>Pseudomonadati</taxon>
        <taxon>Bacteroidota</taxon>
        <taxon>Flavobacteriia</taxon>
        <taxon>Flavobacteriales</taxon>
        <taxon>Flavobacteriaceae</taxon>
        <taxon>Tenacibaculum</taxon>
    </lineage>
</organism>
<evidence type="ECO:0000313" key="5">
    <source>
        <dbReference type="Proteomes" id="UP001597062"/>
    </source>
</evidence>
<dbReference type="PANTHER" id="PTHR46268">
    <property type="entry name" value="STRESS RESPONSE PROTEIN NHAX"/>
    <property type="match status" value="1"/>
</dbReference>
<proteinExistence type="inferred from homology"/>
<dbReference type="InterPro" id="IPR006016">
    <property type="entry name" value="UspA"/>
</dbReference>
<evidence type="ECO:0000259" key="3">
    <source>
        <dbReference type="Pfam" id="PF00582"/>
    </source>
</evidence>
<dbReference type="Gene3D" id="3.40.50.12370">
    <property type="match status" value="1"/>
</dbReference>
<comment type="caution">
    <text evidence="4">The sequence shown here is derived from an EMBL/GenBank/DDBJ whole genome shotgun (WGS) entry which is preliminary data.</text>
</comment>
<keyword evidence="5" id="KW-1185">Reference proteome</keyword>
<evidence type="ECO:0000313" key="4">
    <source>
        <dbReference type="EMBL" id="MFD0993590.1"/>
    </source>
</evidence>
<sequence length="210" mass="23717">MMKNILLPTDFSSNSMNAINYALQFFKSEKCNFYILHVNRIVSVYDGASVYTPAASTNINAVCVEESKEVLKERLQTLQEQNKNSLHKFYALHDTNFFIESVRKHVEEKEIDLIVLGTKGASNAANKVIGTNTGDVIRKVACKTLIIPEKAIYTDLSTITFPTDFSLNYSIQTLNPLHELLRKTNANLQILHVTNSEVSLNANQQEIKIY</sequence>
<dbReference type="EMBL" id="JBHTJR010000050">
    <property type="protein sequence ID" value="MFD0993590.1"/>
    <property type="molecule type" value="Genomic_DNA"/>
</dbReference>
<dbReference type="PANTHER" id="PTHR46268:SF6">
    <property type="entry name" value="UNIVERSAL STRESS PROTEIN UP12"/>
    <property type="match status" value="1"/>
</dbReference>
<dbReference type="CDD" id="cd00293">
    <property type="entry name" value="USP-like"/>
    <property type="match status" value="1"/>
</dbReference>
<dbReference type="PRINTS" id="PR01438">
    <property type="entry name" value="UNVRSLSTRESS"/>
</dbReference>
<reference evidence="5" key="1">
    <citation type="journal article" date="2019" name="Int. J. Syst. Evol. Microbiol.">
        <title>The Global Catalogue of Microorganisms (GCM) 10K type strain sequencing project: providing services to taxonomists for standard genome sequencing and annotation.</title>
        <authorList>
            <consortium name="The Broad Institute Genomics Platform"/>
            <consortium name="The Broad Institute Genome Sequencing Center for Infectious Disease"/>
            <person name="Wu L."/>
            <person name="Ma J."/>
        </authorList>
    </citation>
    <scope>NUCLEOTIDE SEQUENCE [LARGE SCALE GENOMIC DNA]</scope>
    <source>
        <strain evidence="5">CCUG 60527</strain>
    </source>
</reference>
<name>A0ABW3JUW1_9FLAO</name>
<accession>A0ABW3JUW1</accession>
<dbReference type="Proteomes" id="UP001597062">
    <property type="component" value="Unassembled WGS sequence"/>
</dbReference>
<keyword evidence="2" id="KW-0175">Coiled coil</keyword>
<evidence type="ECO:0000256" key="2">
    <source>
        <dbReference type="SAM" id="Coils"/>
    </source>
</evidence>
<protein>
    <submittedName>
        <fullName evidence="4">Universal stress protein</fullName>
    </submittedName>
</protein>
<dbReference type="InterPro" id="IPR006015">
    <property type="entry name" value="Universal_stress_UspA"/>
</dbReference>
<feature type="domain" description="UspA" evidence="3">
    <location>
        <begin position="1"/>
        <end position="148"/>
    </location>
</feature>
<evidence type="ECO:0000256" key="1">
    <source>
        <dbReference type="ARBA" id="ARBA00008791"/>
    </source>
</evidence>
<feature type="coiled-coil region" evidence="2">
    <location>
        <begin position="61"/>
        <end position="88"/>
    </location>
</feature>
<gene>
    <name evidence="4" type="ORF">ACFQ1U_10275</name>
</gene>
<comment type="similarity">
    <text evidence="1">Belongs to the universal stress protein A family.</text>
</comment>
<dbReference type="RefSeq" id="WP_386108005.1">
    <property type="nucleotide sequence ID" value="NZ_JBHTJR010000050.1"/>
</dbReference>
<dbReference type="SUPFAM" id="SSF52402">
    <property type="entry name" value="Adenine nucleotide alpha hydrolases-like"/>
    <property type="match status" value="1"/>
</dbReference>